<sequence>MPLEFNGEDRKWYAISQDPQSRADWLSHKYGSCIAPCYFSLTDERNRPKRLSDNFGTFNIKLDFQDRDLKKNRKPENPKIDI</sequence>
<gene>
    <name evidence="1" type="ORF">RCL2_002798200</name>
</gene>
<name>A0A8H3MES6_9GLOM</name>
<proteinExistence type="predicted"/>
<accession>A0A8H3MES6</accession>
<organism evidence="1 2">
    <name type="scientific">Rhizophagus clarus</name>
    <dbReference type="NCBI Taxonomy" id="94130"/>
    <lineage>
        <taxon>Eukaryota</taxon>
        <taxon>Fungi</taxon>
        <taxon>Fungi incertae sedis</taxon>
        <taxon>Mucoromycota</taxon>
        <taxon>Glomeromycotina</taxon>
        <taxon>Glomeromycetes</taxon>
        <taxon>Glomerales</taxon>
        <taxon>Glomeraceae</taxon>
        <taxon>Rhizophagus</taxon>
    </lineage>
</organism>
<dbReference type="AlphaFoldDB" id="A0A8H3MES6"/>
<comment type="caution">
    <text evidence="1">The sequence shown here is derived from an EMBL/GenBank/DDBJ whole genome shotgun (WGS) entry which is preliminary data.</text>
</comment>
<evidence type="ECO:0000313" key="1">
    <source>
        <dbReference type="EMBL" id="GET01580.1"/>
    </source>
</evidence>
<dbReference type="EMBL" id="BLAL01000300">
    <property type="protein sequence ID" value="GET01580.1"/>
    <property type="molecule type" value="Genomic_DNA"/>
</dbReference>
<reference evidence="1" key="1">
    <citation type="submission" date="2019-10" db="EMBL/GenBank/DDBJ databases">
        <title>Conservation and host-specific expression of non-tandemly repeated heterogenous ribosome RNA gene in arbuscular mycorrhizal fungi.</title>
        <authorList>
            <person name="Maeda T."/>
            <person name="Kobayashi Y."/>
            <person name="Nakagawa T."/>
            <person name="Ezawa T."/>
            <person name="Yamaguchi K."/>
            <person name="Bino T."/>
            <person name="Nishimoto Y."/>
            <person name="Shigenobu S."/>
            <person name="Kawaguchi M."/>
        </authorList>
    </citation>
    <scope>NUCLEOTIDE SEQUENCE</scope>
    <source>
        <strain evidence="1">HR1</strain>
    </source>
</reference>
<evidence type="ECO:0000313" key="2">
    <source>
        <dbReference type="Proteomes" id="UP000615446"/>
    </source>
</evidence>
<dbReference type="Proteomes" id="UP000615446">
    <property type="component" value="Unassembled WGS sequence"/>
</dbReference>
<protein>
    <submittedName>
        <fullName evidence="1">Uncharacterized protein</fullName>
    </submittedName>
</protein>